<evidence type="ECO:0000313" key="2">
    <source>
        <dbReference type="Proteomes" id="UP000285236"/>
    </source>
</evidence>
<sequence>MAVWQFNRGEWTEAYVFMRLLGDGRIYGASSELTKDDSTYIDIINIIRDEPDKMLIFERFVDENIAYVKASKDGESIKVVTAPEFSEYAQVLYDRIKTLATKHETSVAEVQDYLESLGIDSPKANLSKSAKEKYGAKTDVIITCEDSLDHSKTTEGFSVKFC</sequence>
<evidence type="ECO:0000313" key="1">
    <source>
        <dbReference type="EMBL" id="RGU90081.1"/>
    </source>
</evidence>
<organism evidence="1 2">
    <name type="scientific">Segatella copri</name>
    <dbReference type="NCBI Taxonomy" id="165179"/>
    <lineage>
        <taxon>Bacteria</taxon>
        <taxon>Pseudomonadati</taxon>
        <taxon>Bacteroidota</taxon>
        <taxon>Bacteroidia</taxon>
        <taxon>Bacteroidales</taxon>
        <taxon>Prevotellaceae</taxon>
        <taxon>Segatella</taxon>
    </lineage>
</organism>
<dbReference type="AlphaFoldDB" id="A0AA92TPC1"/>
<gene>
    <name evidence="1" type="ORF">DWW35_14540</name>
</gene>
<comment type="caution">
    <text evidence="1">The sequence shown here is derived from an EMBL/GenBank/DDBJ whole genome shotgun (WGS) entry which is preliminary data.</text>
</comment>
<dbReference type="GO" id="GO:0004519">
    <property type="term" value="F:endonuclease activity"/>
    <property type="evidence" value="ECO:0007669"/>
    <property type="project" value="UniProtKB-KW"/>
</dbReference>
<dbReference type="RefSeq" id="WP_118081891.1">
    <property type="nucleotide sequence ID" value="NZ_QRYP01000063.1"/>
</dbReference>
<reference evidence="1 2" key="1">
    <citation type="submission" date="2018-08" db="EMBL/GenBank/DDBJ databases">
        <title>A genome reference for cultivated species of the human gut microbiota.</title>
        <authorList>
            <person name="Zou Y."/>
            <person name="Xue W."/>
            <person name="Luo G."/>
        </authorList>
    </citation>
    <scope>NUCLEOTIDE SEQUENCE [LARGE SCALE GENOMIC DNA]</scope>
    <source>
        <strain evidence="1 2">AF15-25</strain>
    </source>
</reference>
<dbReference type="Pfam" id="PF09561">
    <property type="entry name" value="RE_HpaII"/>
    <property type="match status" value="1"/>
</dbReference>
<keyword evidence="1" id="KW-0255">Endonuclease</keyword>
<dbReference type="EMBL" id="QRYP01000063">
    <property type="protein sequence ID" value="RGU90081.1"/>
    <property type="molecule type" value="Genomic_DNA"/>
</dbReference>
<keyword evidence="1" id="KW-0378">Hydrolase</keyword>
<keyword evidence="1" id="KW-0540">Nuclease</keyword>
<name>A0AA92TPC1_9BACT</name>
<dbReference type="InterPro" id="IPR019062">
    <property type="entry name" value="Restrct_endonuc_II_HpaII"/>
</dbReference>
<protein>
    <submittedName>
        <fullName evidence="1">HpaII family restriction endonuclease</fullName>
    </submittedName>
</protein>
<proteinExistence type="predicted"/>
<dbReference type="Proteomes" id="UP000285236">
    <property type="component" value="Unassembled WGS sequence"/>
</dbReference>
<accession>A0AA92TPC1</accession>